<dbReference type="RefSeq" id="WP_136461015.1">
    <property type="nucleotide sequence ID" value="NZ_SRKY01000001.1"/>
</dbReference>
<keyword evidence="3" id="KW-1185">Reference proteome</keyword>
<dbReference type="Proteomes" id="UP000306602">
    <property type="component" value="Unassembled WGS sequence"/>
</dbReference>
<evidence type="ECO:0000256" key="1">
    <source>
        <dbReference type="SAM" id="Phobius"/>
    </source>
</evidence>
<keyword evidence="1" id="KW-0812">Transmembrane</keyword>
<keyword evidence="1" id="KW-0472">Membrane</keyword>
<feature type="transmembrane region" description="Helical" evidence="1">
    <location>
        <begin position="79"/>
        <end position="100"/>
    </location>
</feature>
<reference evidence="2 3" key="1">
    <citation type="submission" date="2019-04" db="EMBL/GenBank/DDBJ databases">
        <title>Shimia ponticola sp. nov., isolated from seawater.</title>
        <authorList>
            <person name="Kim Y.-O."/>
            <person name="Yoon J.-H."/>
        </authorList>
    </citation>
    <scope>NUCLEOTIDE SEQUENCE [LARGE SCALE GENOMIC DNA]</scope>
    <source>
        <strain evidence="2 3">MYP11</strain>
    </source>
</reference>
<sequence length="107" mass="11084">MRNGLLRLAALGMMAAAVLHLIFIGFAGAGEVFYTGLAVLAAAGLWTGWRSIAWAVLLGIIVAMGVSAARIGSDPVPDALLLALVAVDAFAAVCTFFALWRKRAPAD</sequence>
<organism evidence="2 3">
    <name type="scientific">Aliishimia ponticola</name>
    <dbReference type="NCBI Taxonomy" id="2499833"/>
    <lineage>
        <taxon>Bacteria</taxon>
        <taxon>Pseudomonadati</taxon>
        <taxon>Pseudomonadota</taxon>
        <taxon>Alphaproteobacteria</taxon>
        <taxon>Rhodobacterales</taxon>
        <taxon>Paracoccaceae</taxon>
        <taxon>Aliishimia</taxon>
    </lineage>
</organism>
<evidence type="ECO:0000313" key="2">
    <source>
        <dbReference type="EMBL" id="THH38123.1"/>
    </source>
</evidence>
<feature type="transmembrane region" description="Helical" evidence="1">
    <location>
        <begin position="54"/>
        <end position="73"/>
    </location>
</feature>
<feature type="transmembrane region" description="Helical" evidence="1">
    <location>
        <begin position="5"/>
        <end position="26"/>
    </location>
</feature>
<accession>A0A4V3XKT1</accession>
<dbReference type="AlphaFoldDB" id="A0A4V3XKT1"/>
<evidence type="ECO:0000313" key="3">
    <source>
        <dbReference type="Proteomes" id="UP000306602"/>
    </source>
</evidence>
<name>A0A4V3XKT1_9RHOB</name>
<proteinExistence type="predicted"/>
<gene>
    <name evidence="2" type="ORF">E4Z66_00665</name>
</gene>
<comment type="caution">
    <text evidence="2">The sequence shown here is derived from an EMBL/GenBank/DDBJ whole genome shotgun (WGS) entry which is preliminary data.</text>
</comment>
<protein>
    <submittedName>
        <fullName evidence="2">Uncharacterized protein</fullName>
    </submittedName>
</protein>
<dbReference type="EMBL" id="SRKY01000001">
    <property type="protein sequence ID" value="THH38123.1"/>
    <property type="molecule type" value="Genomic_DNA"/>
</dbReference>
<feature type="transmembrane region" description="Helical" evidence="1">
    <location>
        <begin position="32"/>
        <end position="49"/>
    </location>
</feature>
<keyword evidence="1" id="KW-1133">Transmembrane helix</keyword>
<dbReference type="OrthoDB" id="582407at2"/>